<protein>
    <submittedName>
        <fullName evidence="1">Uncharacterized protein</fullName>
    </submittedName>
</protein>
<organism evidence="1">
    <name type="scientific">Caldiarchaeum subterraneum</name>
    <dbReference type="NCBI Taxonomy" id="311458"/>
    <lineage>
        <taxon>Archaea</taxon>
        <taxon>Nitrososphaerota</taxon>
        <taxon>Candidatus Caldarchaeales</taxon>
        <taxon>Candidatus Caldarchaeaceae</taxon>
        <taxon>Candidatus Caldarchaeum</taxon>
    </lineage>
</organism>
<gene>
    <name evidence="1" type="ORF">ENM11_08365</name>
</gene>
<comment type="caution">
    <text evidence="1">The sequence shown here is derived from an EMBL/GenBank/DDBJ whole genome shotgun (WGS) entry which is preliminary data.</text>
</comment>
<proteinExistence type="predicted"/>
<reference evidence="1" key="1">
    <citation type="journal article" date="2020" name="mSystems">
        <title>Genome- and Community-Level Interaction Insights into Carbon Utilization and Element Cycling Functions of Hydrothermarchaeota in Hydrothermal Sediment.</title>
        <authorList>
            <person name="Zhou Z."/>
            <person name="Liu Y."/>
            <person name="Xu W."/>
            <person name="Pan J."/>
            <person name="Luo Z.H."/>
            <person name="Li M."/>
        </authorList>
    </citation>
    <scope>NUCLEOTIDE SEQUENCE [LARGE SCALE GENOMIC DNA]</scope>
    <source>
        <strain evidence="1">SpSt-1056</strain>
    </source>
</reference>
<dbReference type="EMBL" id="DRWN01000068">
    <property type="protein sequence ID" value="HHK69139.1"/>
    <property type="molecule type" value="Genomic_DNA"/>
</dbReference>
<name>A0A7C5LDV6_CALS0</name>
<sequence>MERKKTVSMLLEVLMSSVNSNNVPPKLGWAVWNSFLTNRLDKPYGFKSLVRACRLCEPDKTTKLLKGVLT</sequence>
<dbReference type="AlphaFoldDB" id="A0A7C5LDV6"/>
<evidence type="ECO:0000313" key="1">
    <source>
        <dbReference type="EMBL" id="HHK69139.1"/>
    </source>
</evidence>
<accession>A0A7C5LDV6</accession>